<dbReference type="SUPFAM" id="SSF46785">
    <property type="entry name" value="Winged helix' DNA-binding domain"/>
    <property type="match status" value="2"/>
</dbReference>
<sequence>VDETGTRRYVVVGTAGHIDHGKSALVEALTGTDPDRLKEEKSRGITIDLGFAHLDAGETQLAFVDVPGHERFVKNMLAGASGIDGVLLVVAADESVMPQTREHFDICRLLDVKRGVVALTKADLVDAETLALVRLETEELLLGSFLDKAPMVAVSSKTGEGVSDVRHALVGMAAQASGRETAGFVRLPIDRSFSVKGFGTVVTGTLVSGRVTVDSTLRLLPAGRDIKIRGLQVHGEPRKLAVSGQRVAANLSGVEVSEVARGDTVVSPGRFETTRRLDVSLHLLPSARRLRHGARVRFHQGTSEVLGRVALGPIVGDPSVTVDAPSELQSNGRAFARVRLEAPAILTRGDRFILRAYSPPLTIAGGYVIDPQPPSGGLRTAAGRARLLQLQVGATSDDRAGQEQAVQLLVEERGLTGLSICELYTRWGLGQETAEALVARMEALGALRRIGELLVATGALAEVGERLVSMVTAFHAQDPLSEGVPREELRERLFRRAGAAVFDAVLDRLVDDDRLVARDRVALAGHEVVLSPEERRVSDAALTLLRGAGLSPPAPAAVAARLDCDPAVLDRVLLLLVRRRELTRVGTLVFDRHALERLAAEVRTLNTGAEPTRLDVATFKDRYEISRKFAIPLLEYLDRERVTRRVGQQRIVL</sequence>
<evidence type="ECO:0000313" key="10">
    <source>
        <dbReference type="EMBL" id="SVA37990.1"/>
    </source>
</evidence>
<evidence type="ECO:0000256" key="3">
    <source>
        <dbReference type="ARBA" id="ARBA00022490"/>
    </source>
</evidence>
<dbReference type="SUPFAM" id="SSF52540">
    <property type="entry name" value="P-loop containing nucleoside triphosphate hydrolases"/>
    <property type="match status" value="1"/>
</dbReference>
<keyword evidence="5" id="KW-0648">Protein biosynthesis</keyword>
<keyword evidence="6" id="KW-0342">GTP-binding</keyword>
<dbReference type="PROSITE" id="PS51722">
    <property type="entry name" value="G_TR_2"/>
    <property type="match status" value="1"/>
</dbReference>
<dbReference type="Gene3D" id="2.40.30.10">
    <property type="entry name" value="Translation factors"/>
    <property type="match status" value="1"/>
</dbReference>
<dbReference type="GO" id="GO:0005525">
    <property type="term" value="F:GTP binding"/>
    <property type="evidence" value="ECO:0007669"/>
    <property type="project" value="UniProtKB-KW"/>
</dbReference>
<dbReference type="Pfam" id="PF09107">
    <property type="entry name" value="WHD_3rd_SelB"/>
    <property type="match status" value="1"/>
</dbReference>
<evidence type="ECO:0000256" key="1">
    <source>
        <dbReference type="ARBA" id="ARBA00004496"/>
    </source>
</evidence>
<dbReference type="CDD" id="cd15491">
    <property type="entry name" value="selB_III"/>
    <property type="match status" value="1"/>
</dbReference>
<keyword evidence="3" id="KW-0963">Cytoplasm</keyword>
<dbReference type="InterPro" id="IPR009001">
    <property type="entry name" value="Transl_elong_EF1A/Init_IF2_C"/>
</dbReference>
<dbReference type="SUPFAM" id="SSF50447">
    <property type="entry name" value="Translation proteins"/>
    <property type="match status" value="1"/>
</dbReference>
<dbReference type="InterPro" id="IPR004161">
    <property type="entry name" value="EFTu-like_2"/>
</dbReference>
<dbReference type="Gene3D" id="3.40.50.300">
    <property type="entry name" value="P-loop containing nucleotide triphosphate hydrolases"/>
    <property type="match status" value="1"/>
</dbReference>
<gene>
    <name evidence="10" type="ORF">METZ01_LOCUS90844</name>
</gene>
<dbReference type="GO" id="GO:0003924">
    <property type="term" value="F:GTPase activity"/>
    <property type="evidence" value="ECO:0007669"/>
    <property type="project" value="InterPro"/>
</dbReference>
<dbReference type="InterPro" id="IPR036388">
    <property type="entry name" value="WH-like_DNA-bd_sf"/>
</dbReference>
<reference evidence="10" key="1">
    <citation type="submission" date="2018-05" db="EMBL/GenBank/DDBJ databases">
        <authorList>
            <person name="Lanie J.A."/>
            <person name="Ng W.-L."/>
            <person name="Kazmierczak K.M."/>
            <person name="Andrzejewski T.M."/>
            <person name="Davidsen T.M."/>
            <person name="Wayne K.J."/>
            <person name="Tettelin H."/>
            <person name="Glass J.I."/>
            <person name="Rusch D."/>
            <person name="Podicherti R."/>
            <person name="Tsui H.-C.T."/>
            <person name="Winkler M.E."/>
        </authorList>
    </citation>
    <scope>NUCLEOTIDE SEQUENCE</scope>
</reference>
<dbReference type="InterPro" id="IPR004535">
    <property type="entry name" value="Transl_elong_SelB"/>
</dbReference>
<dbReference type="InterPro" id="IPR036390">
    <property type="entry name" value="WH_DNA-bd_sf"/>
</dbReference>
<proteinExistence type="predicted"/>
<dbReference type="InterPro" id="IPR000795">
    <property type="entry name" value="T_Tr_GTP-bd_dom"/>
</dbReference>
<dbReference type="CDD" id="cd03696">
    <property type="entry name" value="SelB_II"/>
    <property type="match status" value="1"/>
</dbReference>
<comment type="subcellular location">
    <subcellularLocation>
        <location evidence="1">Cytoplasm</location>
    </subcellularLocation>
</comment>
<dbReference type="Gene3D" id="1.10.10.10">
    <property type="entry name" value="Winged helix-like DNA-binding domain superfamily/Winged helix DNA-binding domain"/>
    <property type="match status" value="1"/>
</dbReference>
<dbReference type="NCBIfam" id="TIGR00231">
    <property type="entry name" value="small_GTP"/>
    <property type="match status" value="1"/>
</dbReference>
<dbReference type="GO" id="GO:0003746">
    <property type="term" value="F:translation elongation factor activity"/>
    <property type="evidence" value="ECO:0007669"/>
    <property type="project" value="InterPro"/>
</dbReference>
<feature type="domain" description="Tr-type G" evidence="9">
    <location>
        <begin position="7"/>
        <end position="177"/>
    </location>
</feature>
<evidence type="ECO:0000256" key="6">
    <source>
        <dbReference type="ARBA" id="ARBA00023134"/>
    </source>
</evidence>
<dbReference type="PANTHER" id="PTHR43721">
    <property type="entry name" value="ELONGATION FACTOR TU-RELATED"/>
    <property type="match status" value="1"/>
</dbReference>
<dbReference type="InterPro" id="IPR050055">
    <property type="entry name" value="EF-Tu_GTPase"/>
</dbReference>
<dbReference type="InterPro" id="IPR031157">
    <property type="entry name" value="G_TR_CS"/>
</dbReference>
<dbReference type="PANTHER" id="PTHR43721:SF22">
    <property type="entry name" value="ELONGATION FACTOR TU, MITOCHONDRIAL"/>
    <property type="match status" value="1"/>
</dbReference>
<evidence type="ECO:0000259" key="9">
    <source>
        <dbReference type="PROSITE" id="PS51722"/>
    </source>
</evidence>
<dbReference type="InterPro" id="IPR009000">
    <property type="entry name" value="Transl_B-barrel_sf"/>
</dbReference>
<dbReference type="Gene3D" id="1.10.10.2770">
    <property type="match status" value="1"/>
</dbReference>
<dbReference type="PROSITE" id="PS00301">
    <property type="entry name" value="G_TR_1"/>
    <property type="match status" value="1"/>
</dbReference>
<dbReference type="InterPro" id="IPR027417">
    <property type="entry name" value="P-loop_NTPase"/>
</dbReference>
<dbReference type="InterPro" id="IPR015191">
    <property type="entry name" value="SelB_WHD4"/>
</dbReference>
<evidence type="ECO:0000256" key="7">
    <source>
        <dbReference type="ARBA" id="ARBA00025526"/>
    </source>
</evidence>
<dbReference type="InterPro" id="IPR005225">
    <property type="entry name" value="Small_GTP-bd"/>
</dbReference>
<dbReference type="Pfam" id="PF25461">
    <property type="entry name" value="Beta-barrel_SelB"/>
    <property type="match status" value="1"/>
</dbReference>
<keyword evidence="4" id="KW-0547">Nucleotide-binding</keyword>
<dbReference type="Pfam" id="PF09106">
    <property type="entry name" value="WHD_2nd_SelB"/>
    <property type="match status" value="1"/>
</dbReference>
<dbReference type="CDD" id="cd04171">
    <property type="entry name" value="SelB"/>
    <property type="match status" value="1"/>
</dbReference>
<dbReference type="GO" id="GO:0001514">
    <property type="term" value="P:selenocysteine incorporation"/>
    <property type="evidence" value="ECO:0007669"/>
    <property type="project" value="InterPro"/>
</dbReference>
<evidence type="ECO:0000256" key="2">
    <source>
        <dbReference type="ARBA" id="ARBA00015953"/>
    </source>
</evidence>
<accession>A0A381VC96</accession>
<name>A0A381VC96_9ZZZZ</name>
<evidence type="ECO:0000256" key="4">
    <source>
        <dbReference type="ARBA" id="ARBA00022741"/>
    </source>
</evidence>
<evidence type="ECO:0000256" key="5">
    <source>
        <dbReference type="ARBA" id="ARBA00022917"/>
    </source>
</evidence>
<dbReference type="InterPro" id="IPR015190">
    <property type="entry name" value="Elong_fac_SelB-wing-hlx_typ-2"/>
</dbReference>
<protein>
    <recommendedName>
        <fullName evidence="2">Selenocysteine-specific elongation factor</fullName>
    </recommendedName>
    <alternativeName>
        <fullName evidence="8">SelB translation factor</fullName>
    </alternativeName>
</protein>
<dbReference type="InterPro" id="IPR057335">
    <property type="entry name" value="Beta-barrel_SelB"/>
</dbReference>
<comment type="function">
    <text evidence="7">Translation factor necessary for the incorporation of selenocysteine into proteins. It probably replaces EF-Tu for the insertion of selenocysteine directed by the UGA codon. SelB binds GTP and GDP.</text>
</comment>
<organism evidence="10">
    <name type="scientific">marine metagenome</name>
    <dbReference type="NCBI Taxonomy" id="408172"/>
    <lineage>
        <taxon>unclassified sequences</taxon>
        <taxon>metagenomes</taxon>
        <taxon>ecological metagenomes</taxon>
    </lineage>
</organism>
<feature type="non-terminal residue" evidence="10">
    <location>
        <position position="1"/>
    </location>
</feature>
<dbReference type="Pfam" id="PF03144">
    <property type="entry name" value="GTP_EFTU_D2"/>
    <property type="match status" value="1"/>
</dbReference>
<dbReference type="GO" id="GO:0005737">
    <property type="term" value="C:cytoplasm"/>
    <property type="evidence" value="ECO:0007669"/>
    <property type="project" value="UniProtKB-SubCell"/>
</dbReference>
<dbReference type="NCBIfam" id="TIGR00475">
    <property type="entry name" value="selB"/>
    <property type="match status" value="1"/>
</dbReference>
<dbReference type="EMBL" id="UINC01008441">
    <property type="protein sequence ID" value="SVA37990.1"/>
    <property type="molecule type" value="Genomic_DNA"/>
</dbReference>
<dbReference type="GO" id="GO:0003723">
    <property type="term" value="F:RNA binding"/>
    <property type="evidence" value="ECO:0007669"/>
    <property type="project" value="InterPro"/>
</dbReference>
<evidence type="ECO:0000256" key="8">
    <source>
        <dbReference type="ARBA" id="ARBA00031615"/>
    </source>
</evidence>
<dbReference type="Pfam" id="PF00009">
    <property type="entry name" value="GTP_EFTU"/>
    <property type="match status" value="1"/>
</dbReference>
<dbReference type="SUPFAM" id="SSF50465">
    <property type="entry name" value="EF-Tu/eEF-1alpha/eIF2-gamma C-terminal domain"/>
    <property type="match status" value="1"/>
</dbReference>
<dbReference type="AlphaFoldDB" id="A0A381VC96"/>